<dbReference type="InterPro" id="IPR029063">
    <property type="entry name" value="SAM-dependent_MTases_sf"/>
</dbReference>
<dbReference type="SUPFAM" id="SSF53335">
    <property type="entry name" value="S-adenosyl-L-methionine-dependent methyltransferases"/>
    <property type="match status" value="1"/>
</dbReference>
<organism evidence="1 2">
    <name type="scientific">Sulfitobacter aestuariivivens</name>
    <dbReference type="NCBI Taxonomy" id="2766981"/>
    <lineage>
        <taxon>Bacteria</taxon>
        <taxon>Pseudomonadati</taxon>
        <taxon>Pseudomonadota</taxon>
        <taxon>Alphaproteobacteria</taxon>
        <taxon>Rhodobacterales</taxon>
        <taxon>Roseobacteraceae</taxon>
        <taxon>Sulfitobacter</taxon>
    </lineage>
</organism>
<dbReference type="Gene3D" id="3.40.50.150">
    <property type="entry name" value="Vaccinia Virus protein VP39"/>
    <property type="match status" value="1"/>
</dbReference>
<dbReference type="PANTHER" id="PTHR20974">
    <property type="entry name" value="UPF0585 PROTEIN CG18661"/>
    <property type="match status" value="1"/>
</dbReference>
<evidence type="ECO:0000313" key="1">
    <source>
        <dbReference type="EMBL" id="MBD3664070.1"/>
    </source>
</evidence>
<accession>A0A927D2Z0</accession>
<reference evidence="1" key="1">
    <citation type="submission" date="2020-08" db="EMBL/GenBank/DDBJ databases">
        <title>Sulfitobacter aestuariivivens sp. nov., isolated from a tidal flat.</title>
        <authorList>
            <person name="Park S."/>
            <person name="Yoon J.-H."/>
        </authorList>
    </citation>
    <scope>NUCLEOTIDE SEQUENCE</scope>
    <source>
        <strain evidence="1">TSTF-M16</strain>
    </source>
</reference>
<dbReference type="RefSeq" id="WP_191074982.1">
    <property type="nucleotide sequence ID" value="NZ_JACTAG010000001.1"/>
</dbReference>
<keyword evidence="2" id="KW-1185">Reference proteome</keyword>
<dbReference type="AlphaFoldDB" id="A0A927D2Z0"/>
<gene>
    <name evidence="1" type="ORF">H9Q16_09065</name>
</gene>
<evidence type="ECO:0000313" key="2">
    <source>
        <dbReference type="Proteomes" id="UP000635142"/>
    </source>
</evidence>
<name>A0A927D2Z0_9RHOB</name>
<dbReference type="Proteomes" id="UP000635142">
    <property type="component" value="Unassembled WGS sequence"/>
</dbReference>
<protein>
    <submittedName>
        <fullName evidence="1">DUF938 domain-containing protein</fullName>
    </submittedName>
</protein>
<sequence length="216" mass="23153">MAQGLPPSASVVRAQEGQKLHAPAAARNAAALTDLLRKIAPTRGRALEIASGTGQHITAFANALRDIEWQPTDVDPARLYSIDAYRKEAVLDNILPAQHLDATVPGWYTDHARKDLIVLINLLHLISVSDARTVVSEAAKALAKGGVLFLYGPFKRDGVLTSAGDQRFDAELRGADPAIGYKDDLDIVAWLGDAGMATIESVEMPANNLALIARKE</sequence>
<comment type="caution">
    <text evidence="1">The sequence shown here is derived from an EMBL/GenBank/DDBJ whole genome shotgun (WGS) entry which is preliminary data.</text>
</comment>
<dbReference type="InterPro" id="IPR010342">
    <property type="entry name" value="DUF938"/>
</dbReference>
<dbReference type="PANTHER" id="PTHR20974:SF0">
    <property type="entry name" value="UPF0585 PROTEIN CG18661"/>
    <property type="match status" value="1"/>
</dbReference>
<dbReference type="Pfam" id="PF06080">
    <property type="entry name" value="DUF938"/>
    <property type="match status" value="1"/>
</dbReference>
<dbReference type="EMBL" id="JACTAG010000001">
    <property type="protein sequence ID" value="MBD3664070.1"/>
    <property type="molecule type" value="Genomic_DNA"/>
</dbReference>
<proteinExistence type="predicted"/>